<dbReference type="AlphaFoldDB" id="A0A1L5F9Z2"/>
<evidence type="ECO:0000313" key="2">
    <source>
        <dbReference type="Proteomes" id="UP000184604"/>
    </source>
</evidence>
<organism evidence="1 2">
    <name type="scientific">Clostridium kluyveri</name>
    <dbReference type="NCBI Taxonomy" id="1534"/>
    <lineage>
        <taxon>Bacteria</taxon>
        <taxon>Bacillati</taxon>
        <taxon>Bacillota</taxon>
        <taxon>Clostridia</taxon>
        <taxon>Eubacteriales</taxon>
        <taxon>Clostridiaceae</taxon>
        <taxon>Clostridium</taxon>
    </lineage>
</organism>
<protein>
    <submittedName>
        <fullName evidence="1">Uncharacterized protein</fullName>
    </submittedName>
</protein>
<dbReference type="Proteomes" id="UP000184604">
    <property type="component" value="Chromosome"/>
</dbReference>
<dbReference type="OrthoDB" id="1917176at2"/>
<name>A0A1L5F9Z2_CLOKL</name>
<evidence type="ECO:0000313" key="1">
    <source>
        <dbReference type="EMBL" id="APM39836.1"/>
    </source>
</evidence>
<dbReference type="EMBL" id="CP018335">
    <property type="protein sequence ID" value="APM39836.1"/>
    <property type="molecule type" value="Genomic_DNA"/>
</dbReference>
<reference evidence="1 2" key="1">
    <citation type="submission" date="2016-12" db="EMBL/GenBank/DDBJ databases">
        <title>Complete genome sequence of Clostridium kluyveri JZZ isolated from the pit mud of a Chinese flavor liquor-making factory.</title>
        <authorList>
            <person name="Wang Y."/>
        </authorList>
    </citation>
    <scope>NUCLEOTIDE SEQUENCE [LARGE SCALE GENOMIC DNA]</scope>
    <source>
        <strain evidence="1 2">JZZ</strain>
    </source>
</reference>
<sequence length="66" mass="7693">MLCIYDKKTTKGNFDIKILTSKGITEAQWTSLGLSDEKIRFAWYMEVSLSMDVLRLKEVRVNYNTV</sequence>
<dbReference type="RefSeq" id="WP_073539451.1">
    <property type="nucleotide sequence ID" value="NZ_CP018335.1"/>
</dbReference>
<accession>A0A1L5F9Z2</accession>
<proteinExistence type="predicted"/>
<gene>
    <name evidence="1" type="ORF">BS101_14375</name>
</gene>